<feature type="transmembrane region" description="Helical" evidence="1">
    <location>
        <begin position="41"/>
        <end position="60"/>
    </location>
</feature>
<dbReference type="Gene3D" id="3.10.620.30">
    <property type="match status" value="1"/>
</dbReference>
<feature type="transmembrane region" description="Helical" evidence="1">
    <location>
        <begin position="203"/>
        <end position="227"/>
    </location>
</feature>
<dbReference type="AlphaFoldDB" id="A0A3B0C1A5"/>
<feature type="transmembrane region" description="Helical" evidence="1">
    <location>
        <begin position="627"/>
        <end position="646"/>
    </location>
</feature>
<proteinExistence type="predicted"/>
<dbReference type="SUPFAM" id="SSF54001">
    <property type="entry name" value="Cysteine proteinases"/>
    <property type="match status" value="1"/>
</dbReference>
<dbReference type="InterPro" id="IPR038765">
    <property type="entry name" value="Papain-like_cys_pep_sf"/>
</dbReference>
<dbReference type="Pfam" id="PF01841">
    <property type="entry name" value="Transglut_core"/>
    <property type="match status" value="1"/>
</dbReference>
<accession>A0A3B0C1A5</accession>
<gene>
    <name evidence="3" type="ORF">D7M11_22080</name>
</gene>
<protein>
    <submittedName>
        <fullName evidence="3">DUF4129 domain-containing protein</fullName>
    </submittedName>
</protein>
<feature type="transmembrane region" description="Helical" evidence="1">
    <location>
        <begin position="72"/>
        <end position="91"/>
    </location>
</feature>
<feature type="transmembrane region" description="Helical" evidence="1">
    <location>
        <begin position="122"/>
        <end position="139"/>
    </location>
</feature>
<feature type="transmembrane region" description="Helical" evidence="1">
    <location>
        <begin position="146"/>
        <end position="166"/>
    </location>
</feature>
<keyword evidence="4" id="KW-1185">Reference proteome</keyword>
<comment type="caution">
    <text evidence="3">The sequence shown here is derived from an EMBL/GenBank/DDBJ whole genome shotgun (WGS) entry which is preliminary data.</text>
</comment>
<keyword evidence="1" id="KW-0472">Membrane</keyword>
<sequence>MKESVWRRLLLQDWHERLTAILTGVFLLQFVIWIAKEDHVWLPETVTIVKLTLLVVFFMELFPRLHPALRRLLQLVGLLFVVGAVLDYTPAGRSFHSIKEWSAFWQDVYALLHDNFMQLSPFIWFALGAWLVALGVFWWMKAKWRIVVALVISVAAFSFRDSFSFLVLWQQAAIVIFCGLFLLIVCHFAGLKRRNPVGWSNFSDYPLSVSMPIVFLVSLVVFLGTLAPDVRALLTDPYTMWKNFRGEQVTFFNKGFGTSSVLGGDSSSGYSRNDSTLGGEFSFDYTPVMSISTSHRSYWRGETRALYTGKGWLPSDVERKAQLVPVTADASLPQDPRLAPTLGKTVDVTQTITVLGEASQDYPVLFGAYSIDKVQSMAVGGSAANLSPLLWAPRLSELRWNGTGRQAYPQSYSVTSKVPVIDEAELRQIPAELPTRAGLEEYLFVPETLPSRVRELALKESAAGTNMYDKVKLLERYLSTAYPYTNTPDLSKGRSRDFVDRFLFEIKEGYCDYYSTALAVMARAIGIPSRWVKGYTPGVNALTEEMMNFPEDLIDPDGAGDYTVRNSDAHSWVEIYFPGYGWIPFEPTAGFALPTITPQEVVDLGTLPSVTDETPAPLLESVGTTRAIGWGSGAVAAAILVVFLWLNRSSLRKLRFFVPIGRQLDANQRAVLEFERLLKYARRKGYARSESETAREAAQRWMKKDKWLQKDLESLLFVFEKAKYSDSPITDEELVQFTRTVSKLKESM</sequence>
<dbReference type="OrthoDB" id="9804872at2"/>
<name>A0A3B0C1A5_9BACL</name>
<dbReference type="EMBL" id="RBAH01000017">
    <property type="protein sequence ID" value="RKN79060.1"/>
    <property type="molecule type" value="Genomic_DNA"/>
</dbReference>
<dbReference type="InterPro" id="IPR052901">
    <property type="entry name" value="Bact_TGase-like"/>
</dbReference>
<reference evidence="3 4" key="1">
    <citation type="journal article" date="2007" name="Int. J. Syst. Evol. Microbiol.">
        <title>Paenibacillus ginsengarvi sp. nov., isolated from soil from ginseng cultivation.</title>
        <authorList>
            <person name="Yoon M.H."/>
            <person name="Ten L.N."/>
            <person name="Im W.T."/>
        </authorList>
    </citation>
    <scope>NUCLEOTIDE SEQUENCE [LARGE SCALE GENOMIC DNA]</scope>
    <source>
        <strain evidence="3 4">KCTC 13059</strain>
    </source>
</reference>
<dbReference type="Pfam" id="PF13559">
    <property type="entry name" value="DUF4129"/>
    <property type="match status" value="1"/>
</dbReference>
<dbReference type="InterPro" id="IPR002931">
    <property type="entry name" value="Transglutaminase-like"/>
</dbReference>
<keyword evidence="1" id="KW-1133">Transmembrane helix</keyword>
<dbReference type="PANTHER" id="PTHR42736:SF1">
    <property type="entry name" value="PROTEIN-GLUTAMINE GAMMA-GLUTAMYLTRANSFERASE"/>
    <property type="match status" value="1"/>
</dbReference>
<dbReference type="PANTHER" id="PTHR42736">
    <property type="entry name" value="PROTEIN-GLUTAMINE GAMMA-GLUTAMYLTRANSFERASE"/>
    <property type="match status" value="1"/>
</dbReference>
<dbReference type="RefSeq" id="WP_120749429.1">
    <property type="nucleotide sequence ID" value="NZ_RBAH01000017.1"/>
</dbReference>
<dbReference type="Proteomes" id="UP000282311">
    <property type="component" value="Unassembled WGS sequence"/>
</dbReference>
<evidence type="ECO:0000313" key="4">
    <source>
        <dbReference type="Proteomes" id="UP000282311"/>
    </source>
</evidence>
<feature type="domain" description="Transglutaminase-like" evidence="2">
    <location>
        <begin position="503"/>
        <end position="589"/>
    </location>
</feature>
<feature type="transmembrane region" description="Helical" evidence="1">
    <location>
        <begin position="18"/>
        <end position="35"/>
    </location>
</feature>
<evidence type="ECO:0000259" key="2">
    <source>
        <dbReference type="SMART" id="SM00460"/>
    </source>
</evidence>
<evidence type="ECO:0000256" key="1">
    <source>
        <dbReference type="SAM" id="Phobius"/>
    </source>
</evidence>
<feature type="transmembrane region" description="Helical" evidence="1">
    <location>
        <begin position="172"/>
        <end position="191"/>
    </location>
</feature>
<keyword evidence="1" id="KW-0812">Transmembrane</keyword>
<evidence type="ECO:0000313" key="3">
    <source>
        <dbReference type="EMBL" id="RKN79060.1"/>
    </source>
</evidence>
<dbReference type="SMART" id="SM00460">
    <property type="entry name" value="TGc"/>
    <property type="match status" value="1"/>
</dbReference>
<organism evidence="3 4">
    <name type="scientific">Paenibacillus ginsengarvi</name>
    <dbReference type="NCBI Taxonomy" id="400777"/>
    <lineage>
        <taxon>Bacteria</taxon>
        <taxon>Bacillati</taxon>
        <taxon>Bacillota</taxon>
        <taxon>Bacilli</taxon>
        <taxon>Bacillales</taxon>
        <taxon>Paenibacillaceae</taxon>
        <taxon>Paenibacillus</taxon>
    </lineage>
</organism>
<dbReference type="InterPro" id="IPR025403">
    <property type="entry name" value="TgpA-like_C"/>
</dbReference>